<dbReference type="NCBIfam" id="TIGR02401">
    <property type="entry name" value="trehalose_TreY"/>
    <property type="match status" value="1"/>
</dbReference>
<organism evidence="2 3">
    <name type="scientific">Acidianus hospitalis</name>
    <dbReference type="NCBI Taxonomy" id="563177"/>
    <lineage>
        <taxon>Archaea</taxon>
        <taxon>Thermoproteota</taxon>
        <taxon>Thermoprotei</taxon>
        <taxon>Sulfolobales</taxon>
        <taxon>Sulfolobaceae</taxon>
        <taxon>Acidianus</taxon>
    </lineage>
</organism>
<dbReference type="Gene3D" id="3.30.1590.10">
    <property type="entry name" value="Maltooligosyl trehalose synthase, domain 2"/>
    <property type="match status" value="1"/>
</dbReference>
<accession>A0A2T9X835</accession>
<dbReference type="InterPro" id="IPR017853">
    <property type="entry name" value="GH"/>
</dbReference>
<dbReference type="Gene3D" id="1.10.150.200">
    <property type="entry name" value="Maltooligosyl trehalose synthase, domain 3"/>
    <property type="match status" value="1"/>
</dbReference>
<dbReference type="EMBL" id="QEFD01000113">
    <property type="protein sequence ID" value="PVU76267.1"/>
    <property type="molecule type" value="Genomic_DNA"/>
</dbReference>
<proteinExistence type="predicted"/>
<dbReference type="GO" id="GO:0047470">
    <property type="term" value="F:(1,4)-alpha-D-glucan 1-alpha-D-glucosylmutase activity"/>
    <property type="evidence" value="ECO:0007669"/>
    <property type="project" value="TreeGrafter"/>
</dbReference>
<evidence type="ECO:0000313" key="2">
    <source>
        <dbReference type="EMBL" id="PVU76267.1"/>
    </source>
</evidence>
<dbReference type="Proteomes" id="UP000245638">
    <property type="component" value="Unassembled WGS sequence"/>
</dbReference>
<sequence>MNVSYRIQLNKEFNFSNLISILDYLHDLGVEWLYLSPILQARKGSTHGYDVYDFKKVSEDLGGEEKFLELCKEARKRGMKIIVDIVPNHMALENPYLLDFLRNSNSKYRKFFDFDGDKIVLPILGEEDLSKLEIVEEKGEKFLDYQGLKLPLIGEGKDIKELLKKQNYELVYWKRFDKINYRRFFDVNGLIGIRQENEEVFNEYHEKIFELKDCIDGLRVDHIDGLLNPKKYLEMLREKMGNDKYIVVEKILSPKEKLRDWKIDGTTGYDFMRDVNLLFVNSKNEGKFKEIYEDFVGQKVNLEEEKIKAKIDVINQLFYGDVDRILRKLKELTGREIKKESLIKFLSYLNVYRTYITEDEIEWEDIEEIKECADESILDLINERKGMMILQQLEDPIMAKGYEDTLFYRYNLLVSLNEVGSDLKFGISCEEFHARNMERELFWPNTMIDTSTHDTKLSEDARSRINALSNFPEEWRNLIKRWSTINEKYKVKGYPIRNDEYRFYQVLLGTWNGYSKEYEDRLVNYMIKAIREEKINTSWLNPNQEYEDATINFVRGVIKDEEFLSSFIPFFKKINKVGSIYSVEQVIIKLTSPGLPDIYQGNEALTYLMVDPDNRRKVDFNTLAEMLKEVKSEDPVTLFKNEEFGKLKLYVTWKLLNLRRDRKELFKGYRPIKLNGCGFERNGLITLVTFYPFENFEVKVKGKYIGIIDSSVHEGVIKSRELPFGVYVKQ</sequence>
<dbReference type="InterPro" id="IPR013797">
    <property type="entry name" value="Maltooligo_trehalose_synth_4"/>
</dbReference>
<evidence type="ECO:0000259" key="1">
    <source>
        <dbReference type="SMART" id="SM00642"/>
    </source>
</evidence>
<dbReference type="InterPro" id="IPR006047">
    <property type="entry name" value="GH13_cat_dom"/>
</dbReference>
<reference evidence="2 3" key="1">
    <citation type="journal article" date="2015" name="Appl. Environ. Microbiol.">
        <title>Nanoarchaeota, Their Sulfolobales Host, and Nanoarchaeota Virus Distribution across Yellowstone National Park Hot Springs.</title>
        <authorList>
            <person name="Munson-McGee J.H."/>
            <person name="Field E.K."/>
            <person name="Bateson M."/>
            <person name="Rooney C."/>
            <person name="Stepanauskas R."/>
            <person name="Young M.J."/>
        </authorList>
    </citation>
    <scope>NUCLEOTIDE SEQUENCE [LARGE SCALE GENOMIC DNA]</scope>
    <source>
        <strain evidence="2">SCGC AC-742_N10</strain>
    </source>
</reference>
<protein>
    <submittedName>
        <fullName evidence="2">Malto-oligosyltrehalose synthase</fullName>
    </submittedName>
</protein>
<comment type="caution">
    <text evidence="2">The sequence shown here is derived from an EMBL/GenBank/DDBJ whole genome shotgun (WGS) entry which is preliminary data.</text>
</comment>
<name>A0A2T9X835_9CREN</name>
<dbReference type="PANTHER" id="PTHR10357">
    <property type="entry name" value="ALPHA-AMYLASE FAMILY MEMBER"/>
    <property type="match status" value="1"/>
</dbReference>
<dbReference type="InterPro" id="IPR012767">
    <property type="entry name" value="Trehalose_TreY"/>
</dbReference>
<dbReference type="SUPFAM" id="SSF51445">
    <property type="entry name" value="(Trans)glycosidases"/>
    <property type="match status" value="1"/>
</dbReference>
<dbReference type="CDD" id="cd11336">
    <property type="entry name" value="AmyAc_MTSase"/>
    <property type="match status" value="1"/>
</dbReference>
<gene>
    <name evidence="2" type="primary">treY</name>
    <name evidence="2" type="ORF">DDW13_03660</name>
</gene>
<dbReference type="GO" id="GO:0005992">
    <property type="term" value="P:trehalose biosynthetic process"/>
    <property type="evidence" value="ECO:0007669"/>
    <property type="project" value="TreeGrafter"/>
</dbReference>
<dbReference type="GO" id="GO:0030980">
    <property type="term" value="P:alpha-glucan catabolic process"/>
    <property type="evidence" value="ECO:0007669"/>
    <property type="project" value="TreeGrafter"/>
</dbReference>
<dbReference type="Gene3D" id="3.20.20.80">
    <property type="entry name" value="Glycosidases"/>
    <property type="match status" value="1"/>
</dbReference>
<dbReference type="PANTHER" id="PTHR10357:SF216">
    <property type="entry name" value="MALTOOLIGOSYL TREHALOSE SYNTHASE-RELATED"/>
    <property type="match status" value="1"/>
</dbReference>
<feature type="domain" description="Glycosyl hydrolase family 13 catalytic" evidence="1">
    <location>
        <begin position="15"/>
        <end position="384"/>
    </location>
</feature>
<dbReference type="SMART" id="SM00642">
    <property type="entry name" value="Aamy"/>
    <property type="match status" value="1"/>
</dbReference>
<dbReference type="Pfam" id="PF00128">
    <property type="entry name" value="Alpha-amylase"/>
    <property type="match status" value="1"/>
</dbReference>
<dbReference type="AlphaFoldDB" id="A0A2T9X835"/>
<dbReference type="Gene3D" id="1.10.10.470">
    <property type="entry name" value="Maltooligosyl trehalose synthase, domain 4"/>
    <property type="match status" value="1"/>
</dbReference>
<evidence type="ECO:0000313" key="3">
    <source>
        <dbReference type="Proteomes" id="UP000245638"/>
    </source>
</evidence>